<dbReference type="InterPro" id="IPR011051">
    <property type="entry name" value="RmlC_Cupin_sf"/>
</dbReference>
<dbReference type="Gene3D" id="2.60.120.10">
    <property type="entry name" value="Jelly Rolls"/>
    <property type="match status" value="1"/>
</dbReference>
<feature type="active site" description="Proton donor" evidence="8">
    <location>
        <position position="132"/>
    </location>
</feature>
<comment type="caution">
    <text evidence="10">The sequence shown here is derived from an EMBL/GenBank/DDBJ whole genome shotgun (WGS) entry which is preliminary data.</text>
</comment>
<dbReference type="EC" id="5.1.3.13" evidence="3"/>
<dbReference type="RefSeq" id="WP_207846165.1">
    <property type="nucleotide sequence ID" value="NZ_JAFVMH010000004.1"/>
</dbReference>
<dbReference type="Proteomes" id="UP000664073">
    <property type="component" value="Unassembled WGS sequence"/>
</dbReference>
<protein>
    <recommendedName>
        <fullName evidence="4">dTDP-4-dehydrorhamnose 3,5-epimerase</fullName>
        <ecNumber evidence="3">5.1.3.13</ecNumber>
    </recommendedName>
    <alternativeName>
        <fullName evidence="6">Thymidine diphospho-4-keto-rhamnose 3,5-epimerase</fullName>
    </alternativeName>
    <alternativeName>
        <fullName evidence="5">dTDP-4-keto-6-deoxyglucose 3,5-epimerase</fullName>
    </alternativeName>
    <alternativeName>
        <fullName evidence="7">dTDP-6-deoxy-D-xylo-4-hexulose 3,5-epimerase</fullName>
    </alternativeName>
</protein>
<dbReference type="AlphaFoldDB" id="A0A939KMN1"/>
<dbReference type="PANTHER" id="PTHR21047:SF2">
    <property type="entry name" value="THYMIDINE DIPHOSPHO-4-KETO-RHAMNOSE 3,5-EPIMERASE"/>
    <property type="match status" value="1"/>
</dbReference>
<evidence type="ECO:0000256" key="3">
    <source>
        <dbReference type="ARBA" id="ARBA00012098"/>
    </source>
</evidence>
<dbReference type="CDD" id="cd00438">
    <property type="entry name" value="cupin_RmlC"/>
    <property type="match status" value="1"/>
</dbReference>
<evidence type="ECO:0000256" key="2">
    <source>
        <dbReference type="ARBA" id="ARBA00001997"/>
    </source>
</evidence>
<comment type="catalytic activity">
    <reaction evidence="1">
        <text>dTDP-4-dehydro-6-deoxy-alpha-D-glucose = dTDP-4-dehydro-beta-L-rhamnose</text>
        <dbReference type="Rhea" id="RHEA:16969"/>
        <dbReference type="ChEBI" id="CHEBI:57649"/>
        <dbReference type="ChEBI" id="CHEBI:62830"/>
        <dbReference type="EC" id="5.1.3.13"/>
    </reaction>
</comment>
<dbReference type="GO" id="GO:0019305">
    <property type="term" value="P:dTDP-rhamnose biosynthetic process"/>
    <property type="evidence" value="ECO:0007669"/>
    <property type="project" value="TreeGrafter"/>
</dbReference>
<evidence type="ECO:0000313" key="11">
    <source>
        <dbReference type="Proteomes" id="UP000664073"/>
    </source>
</evidence>
<dbReference type="GO" id="GO:0005829">
    <property type="term" value="C:cytosol"/>
    <property type="evidence" value="ECO:0007669"/>
    <property type="project" value="TreeGrafter"/>
</dbReference>
<proteinExistence type="predicted"/>
<dbReference type="GO" id="GO:0008830">
    <property type="term" value="F:dTDP-4-dehydrorhamnose 3,5-epimerase activity"/>
    <property type="evidence" value="ECO:0007669"/>
    <property type="project" value="UniProtKB-EC"/>
</dbReference>
<evidence type="ECO:0000256" key="4">
    <source>
        <dbReference type="ARBA" id="ARBA00019595"/>
    </source>
</evidence>
<feature type="active site" description="Proton acceptor" evidence="8">
    <location>
        <position position="62"/>
    </location>
</feature>
<keyword evidence="11" id="KW-1185">Reference proteome</keyword>
<evidence type="ECO:0000256" key="1">
    <source>
        <dbReference type="ARBA" id="ARBA00001298"/>
    </source>
</evidence>
<feature type="site" description="Participates in a stacking interaction with the thymidine ring of dTDP-4-oxo-6-deoxyglucose" evidence="9">
    <location>
        <position position="138"/>
    </location>
</feature>
<dbReference type="GO" id="GO:0000271">
    <property type="term" value="P:polysaccharide biosynthetic process"/>
    <property type="evidence" value="ECO:0007669"/>
    <property type="project" value="TreeGrafter"/>
</dbReference>
<gene>
    <name evidence="10" type="ORF">J2D77_10135</name>
</gene>
<evidence type="ECO:0000256" key="8">
    <source>
        <dbReference type="PIRSR" id="PIRSR600888-1"/>
    </source>
</evidence>
<sequence>MIFEPTRIEGLWKIGIERHIDNRGSFGRLFCRDEFSARGLCADFVQMNSSRTARAGTVRGMHLQLPPHMEVKLVRCIRGAIEDVVCDLRSASPSYLQKESFVLDADDDRLLYIPTGCAHGFQTLTDDVEVFYAMSHVFSPGSGTGIRFDDPALNIVWPLPVTCISQQDRTWPPYRAAAFSLP</sequence>
<dbReference type="InterPro" id="IPR000888">
    <property type="entry name" value="RmlC-like"/>
</dbReference>
<dbReference type="InterPro" id="IPR014710">
    <property type="entry name" value="RmlC-like_jellyroll"/>
</dbReference>
<evidence type="ECO:0000256" key="9">
    <source>
        <dbReference type="PIRSR" id="PIRSR600888-3"/>
    </source>
</evidence>
<organism evidence="10 11">
    <name type="scientific">Acetobacter garciniae</name>
    <dbReference type="NCBI Taxonomy" id="2817435"/>
    <lineage>
        <taxon>Bacteria</taxon>
        <taxon>Pseudomonadati</taxon>
        <taxon>Pseudomonadota</taxon>
        <taxon>Alphaproteobacteria</taxon>
        <taxon>Acetobacterales</taxon>
        <taxon>Acetobacteraceae</taxon>
        <taxon>Acetobacter</taxon>
    </lineage>
</organism>
<dbReference type="Pfam" id="PF00908">
    <property type="entry name" value="dTDP_sugar_isom"/>
    <property type="match status" value="1"/>
</dbReference>
<accession>A0A939KMN1</accession>
<evidence type="ECO:0000256" key="5">
    <source>
        <dbReference type="ARBA" id="ARBA00029758"/>
    </source>
</evidence>
<dbReference type="PANTHER" id="PTHR21047">
    <property type="entry name" value="DTDP-6-DEOXY-D-GLUCOSE-3,5 EPIMERASE"/>
    <property type="match status" value="1"/>
</dbReference>
<reference evidence="10" key="1">
    <citation type="submission" date="2021-03" db="EMBL/GenBank/DDBJ databases">
        <title>The complete genome sequence of Acetobacter sp. TBRC 12339.</title>
        <authorList>
            <person name="Charoenyingcharoen P."/>
            <person name="Yukphan P."/>
        </authorList>
    </citation>
    <scope>NUCLEOTIDE SEQUENCE</scope>
    <source>
        <strain evidence="10">TBRC 12339</strain>
    </source>
</reference>
<dbReference type="SUPFAM" id="SSF51182">
    <property type="entry name" value="RmlC-like cupins"/>
    <property type="match status" value="1"/>
</dbReference>
<evidence type="ECO:0000256" key="7">
    <source>
        <dbReference type="ARBA" id="ARBA00033311"/>
    </source>
</evidence>
<dbReference type="EMBL" id="JAFVMH010000004">
    <property type="protein sequence ID" value="MBO1325508.1"/>
    <property type="molecule type" value="Genomic_DNA"/>
</dbReference>
<evidence type="ECO:0000313" key="10">
    <source>
        <dbReference type="EMBL" id="MBO1325508.1"/>
    </source>
</evidence>
<name>A0A939KMN1_9PROT</name>
<evidence type="ECO:0000256" key="6">
    <source>
        <dbReference type="ARBA" id="ARBA00031424"/>
    </source>
</evidence>
<comment type="function">
    <text evidence="2">Catalyzes the epimerization of the C3' and C5'positions of dTDP-6-deoxy-D-xylo-4-hexulose, forming dTDP-6-deoxy-L-lyxo-4-hexulose.</text>
</comment>